<dbReference type="EMBL" id="MG711516">
    <property type="protein sequence ID" value="AUO78174.1"/>
    <property type="molecule type" value="Genomic_DNA"/>
</dbReference>
<keyword evidence="2" id="KW-1185">Reference proteome</keyword>
<gene>
    <name evidence="1" type="ORF">RSEGYP2_13</name>
</gene>
<protein>
    <submittedName>
        <fullName evidence="1">Uncharacterized protein</fullName>
    </submittedName>
</protein>
<organism evidence="1 2">
    <name type="scientific">Ralstonia phage RsoP1EGY</name>
    <dbReference type="NCBI Taxonomy" id="2070026"/>
    <lineage>
        <taxon>Viruses</taxon>
        <taxon>Duplodnaviria</taxon>
        <taxon>Heunggongvirae</taxon>
        <taxon>Uroviricota</taxon>
        <taxon>Caudoviricetes</taxon>
        <taxon>Autographivirales</taxon>
        <taxon>Gyeongsanvirus</taxon>
        <taxon>Gyeongsanvirus RsoP1EGY</taxon>
    </lineage>
</organism>
<sequence length="90" mass="9724">MQTKEQRIELIAAMFGEQETGLIGKQLRVLDNSQSGAFYNVGDVGTVVLVDDDGEIWVDFGPDGFKGDGTAYPVWAAGSLGADDHEFLEN</sequence>
<reference evidence="1 2" key="1">
    <citation type="submission" date="2017-12" db="EMBL/GenBank/DDBJ databases">
        <title>Sequencing, genome analysis and host range of a novel Ralstonia phage RsoP1EGY isolated from Egypt.</title>
        <authorList>
            <person name="Ahmad A.A."/>
            <person name="Addy H.S."/>
            <person name="Elhalag K.M."/>
            <person name="Nasr-Eldin M.A."/>
            <person name="Hussien A.S."/>
            <person name="Huang Q."/>
        </authorList>
    </citation>
    <scope>NUCLEOTIDE SEQUENCE [LARGE SCALE GENOMIC DNA]</scope>
</reference>
<accession>A0A2R2ZGB5</accession>
<dbReference type="Proteomes" id="UP000244501">
    <property type="component" value="Segment"/>
</dbReference>
<evidence type="ECO:0000313" key="1">
    <source>
        <dbReference type="EMBL" id="AUO78174.1"/>
    </source>
</evidence>
<name>A0A2R2ZGB5_9CAUD</name>
<evidence type="ECO:0000313" key="2">
    <source>
        <dbReference type="Proteomes" id="UP000244501"/>
    </source>
</evidence>
<proteinExistence type="predicted"/>